<dbReference type="AlphaFoldDB" id="A0A4Y7TF13"/>
<dbReference type="STRING" id="71717.A0A4Y7TF13"/>
<feature type="region of interest" description="Disordered" evidence="4">
    <location>
        <begin position="1"/>
        <end position="62"/>
    </location>
</feature>
<evidence type="ECO:0000259" key="5">
    <source>
        <dbReference type="PROSITE" id="PS50118"/>
    </source>
</evidence>
<evidence type="ECO:0000256" key="4">
    <source>
        <dbReference type="SAM" id="MobiDB-lite"/>
    </source>
</evidence>
<feature type="region of interest" description="Disordered" evidence="4">
    <location>
        <begin position="201"/>
        <end position="259"/>
    </location>
</feature>
<feature type="compositionally biased region" description="Low complexity" evidence="4">
    <location>
        <begin position="350"/>
        <end position="367"/>
    </location>
</feature>
<keyword evidence="7" id="KW-1185">Reference proteome</keyword>
<dbReference type="SUPFAM" id="SSF47095">
    <property type="entry name" value="HMG-box"/>
    <property type="match status" value="1"/>
</dbReference>
<evidence type="ECO:0000256" key="3">
    <source>
        <dbReference type="PROSITE-ProRule" id="PRU00267"/>
    </source>
</evidence>
<dbReference type="Gene3D" id="1.10.30.10">
    <property type="entry name" value="High mobility group box domain"/>
    <property type="match status" value="1"/>
</dbReference>
<feature type="compositionally biased region" description="Low complexity" evidence="4">
    <location>
        <begin position="224"/>
        <end position="258"/>
    </location>
</feature>
<reference evidence="6 7" key="1">
    <citation type="journal article" date="2019" name="Nat. Ecol. Evol.">
        <title>Megaphylogeny resolves global patterns of mushroom evolution.</title>
        <authorList>
            <person name="Varga T."/>
            <person name="Krizsan K."/>
            <person name="Foldi C."/>
            <person name="Dima B."/>
            <person name="Sanchez-Garcia M."/>
            <person name="Sanchez-Ramirez S."/>
            <person name="Szollosi G.J."/>
            <person name="Szarkandi J.G."/>
            <person name="Papp V."/>
            <person name="Albert L."/>
            <person name="Andreopoulos W."/>
            <person name="Angelini C."/>
            <person name="Antonin V."/>
            <person name="Barry K.W."/>
            <person name="Bougher N.L."/>
            <person name="Buchanan P."/>
            <person name="Buyck B."/>
            <person name="Bense V."/>
            <person name="Catcheside P."/>
            <person name="Chovatia M."/>
            <person name="Cooper J."/>
            <person name="Damon W."/>
            <person name="Desjardin D."/>
            <person name="Finy P."/>
            <person name="Geml J."/>
            <person name="Haridas S."/>
            <person name="Hughes K."/>
            <person name="Justo A."/>
            <person name="Karasinski D."/>
            <person name="Kautmanova I."/>
            <person name="Kiss B."/>
            <person name="Kocsube S."/>
            <person name="Kotiranta H."/>
            <person name="LaButti K.M."/>
            <person name="Lechner B.E."/>
            <person name="Liimatainen K."/>
            <person name="Lipzen A."/>
            <person name="Lukacs Z."/>
            <person name="Mihaltcheva S."/>
            <person name="Morgado L.N."/>
            <person name="Niskanen T."/>
            <person name="Noordeloos M.E."/>
            <person name="Ohm R.A."/>
            <person name="Ortiz-Santana B."/>
            <person name="Ovrebo C."/>
            <person name="Racz N."/>
            <person name="Riley R."/>
            <person name="Savchenko A."/>
            <person name="Shiryaev A."/>
            <person name="Soop K."/>
            <person name="Spirin V."/>
            <person name="Szebenyi C."/>
            <person name="Tomsovsky M."/>
            <person name="Tulloss R.E."/>
            <person name="Uehling J."/>
            <person name="Grigoriev I.V."/>
            <person name="Vagvolgyi C."/>
            <person name="Papp T."/>
            <person name="Martin F.M."/>
            <person name="Miettinen O."/>
            <person name="Hibbett D.S."/>
            <person name="Nagy L.G."/>
        </authorList>
    </citation>
    <scope>NUCLEOTIDE SEQUENCE [LARGE SCALE GENOMIC DNA]</scope>
    <source>
        <strain evidence="6 7">FP101781</strain>
    </source>
</reference>
<dbReference type="SMART" id="SM00398">
    <property type="entry name" value="HMG"/>
    <property type="match status" value="1"/>
</dbReference>
<dbReference type="PANTHER" id="PTHR45789">
    <property type="entry name" value="FI18025P1"/>
    <property type="match status" value="1"/>
</dbReference>
<comment type="caution">
    <text evidence="6">The sequence shown here is derived from an EMBL/GenBank/DDBJ whole genome shotgun (WGS) entry which is preliminary data.</text>
</comment>
<sequence length="462" mass="50388">MSSGGIAFASNVTPDTFNDPPPPLADEPMGESILFPDGSFEASTSASSSRKPVHGRKKPDNYIPRPPNAFILFRSAFIRSRHVSTGVETNHSTLSKIIGMTWQNLPEEERRVWHRKAKQAEADHRAKFPQYAFKPVHSKKGGGGKRKVREVGPKDQKRCAKIAELLVQGKKGEELDHAIQEFDKTHVPEIVTRFEAPITEQSFSRSSSTPILEYKAPIPRKPRCASSASSSSRHSTPAISLSTSTSPAPPSLSGTPSLEIEQGNSLFTMPPLDQFSFEQIKTGPSFDFNSFSFNNHQGMASSLPSFGFDPLSQPTNPLNHTFASHTSSQTNPIIPQLQVDSSYIDGQPWSPCHSPGSPSTSSMPTTPNYASVASLPEESYGGYTNPEAPSDYTLHEKSMSTNLTPSQFGAYQDSNSGFNGAAQYTDLNCAYSSMGIVNHPQHATPPNMDYSSFMAPMPHYSL</sequence>
<keyword evidence="1 3" id="KW-0238">DNA-binding</keyword>
<dbReference type="InterPro" id="IPR009071">
    <property type="entry name" value="HMG_box_dom"/>
</dbReference>
<feature type="DNA-binding region" description="HMG box" evidence="3">
    <location>
        <begin position="63"/>
        <end position="132"/>
    </location>
</feature>
<gene>
    <name evidence="6" type="ORF">FA13DRAFT_1731273</name>
</gene>
<evidence type="ECO:0000256" key="1">
    <source>
        <dbReference type="ARBA" id="ARBA00023125"/>
    </source>
</evidence>
<dbReference type="EMBL" id="QPFP01000014">
    <property type="protein sequence ID" value="TEB32763.1"/>
    <property type="molecule type" value="Genomic_DNA"/>
</dbReference>
<dbReference type="Proteomes" id="UP000298030">
    <property type="component" value="Unassembled WGS sequence"/>
</dbReference>
<dbReference type="GO" id="GO:0005634">
    <property type="term" value="C:nucleus"/>
    <property type="evidence" value="ECO:0007669"/>
    <property type="project" value="UniProtKB-UniRule"/>
</dbReference>
<dbReference type="InterPro" id="IPR051356">
    <property type="entry name" value="SOX/SOX-like_TF"/>
</dbReference>
<feature type="compositionally biased region" description="Basic residues" evidence="4">
    <location>
        <begin position="136"/>
        <end position="148"/>
    </location>
</feature>
<feature type="region of interest" description="Disordered" evidence="4">
    <location>
        <begin position="134"/>
        <end position="155"/>
    </location>
</feature>
<name>A0A4Y7TF13_COPMI</name>
<dbReference type="GO" id="GO:0000978">
    <property type="term" value="F:RNA polymerase II cis-regulatory region sequence-specific DNA binding"/>
    <property type="evidence" value="ECO:0007669"/>
    <property type="project" value="TreeGrafter"/>
</dbReference>
<evidence type="ECO:0000313" key="6">
    <source>
        <dbReference type="EMBL" id="TEB32763.1"/>
    </source>
</evidence>
<dbReference type="CDD" id="cd01389">
    <property type="entry name" value="HMG-box_ROX1-like"/>
    <property type="match status" value="1"/>
</dbReference>
<feature type="compositionally biased region" description="Low complexity" evidence="4">
    <location>
        <begin position="39"/>
        <end position="49"/>
    </location>
</feature>
<keyword evidence="2 3" id="KW-0539">Nucleus</keyword>
<dbReference type="OrthoDB" id="6247875at2759"/>
<feature type="region of interest" description="Disordered" evidence="4">
    <location>
        <begin position="348"/>
        <end position="371"/>
    </location>
</feature>
<dbReference type="PANTHER" id="PTHR45789:SF2">
    <property type="entry name" value="FI18025P1"/>
    <property type="match status" value="1"/>
</dbReference>
<accession>A0A4Y7TF13</accession>
<proteinExistence type="predicted"/>
<feature type="domain" description="HMG box" evidence="5">
    <location>
        <begin position="63"/>
        <end position="132"/>
    </location>
</feature>
<evidence type="ECO:0000256" key="2">
    <source>
        <dbReference type="ARBA" id="ARBA00023242"/>
    </source>
</evidence>
<dbReference type="Pfam" id="PF00505">
    <property type="entry name" value="HMG_box"/>
    <property type="match status" value="1"/>
</dbReference>
<dbReference type="GO" id="GO:0000981">
    <property type="term" value="F:DNA-binding transcription factor activity, RNA polymerase II-specific"/>
    <property type="evidence" value="ECO:0007669"/>
    <property type="project" value="TreeGrafter"/>
</dbReference>
<dbReference type="InterPro" id="IPR036910">
    <property type="entry name" value="HMG_box_dom_sf"/>
</dbReference>
<dbReference type="PROSITE" id="PS50118">
    <property type="entry name" value="HMG_BOX_2"/>
    <property type="match status" value="1"/>
</dbReference>
<feature type="compositionally biased region" description="Polar residues" evidence="4">
    <location>
        <begin position="201"/>
        <end position="210"/>
    </location>
</feature>
<evidence type="ECO:0000313" key="7">
    <source>
        <dbReference type="Proteomes" id="UP000298030"/>
    </source>
</evidence>
<organism evidence="6 7">
    <name type="scientific">Coprinellus micaceus</name>
    <name type="common">Glistening ink-cap mushroom</name>
    <name type="synonym">Coprinus micaceus</name>
    <dbReference type="NCBI Taxonomy" id="71717"/>
    <lineage>
        <taxon>Eukaryota</taxon>
        <taxon>Fungi</taxon>
        <taxon>Dikarya</taxon>
        <taxon>Basidiomycota</taxon>
        <taxon>Agaricomycotina</taxon>
        <taxon>Agaricomycetes</taxon>
        <taxon>Agaricomycetidae</taxon>
        <taxon>Agaricales</taxon>
        <taxon>Agaricineae</taxon>
        <taxon>Psathyrellaceae</taxon>
        <taxon>Coprinellus</taxon>
    </lineage>
</organism>
<protein>
    <recommendedName>
        <fullName evidence="5">HMG box domain-containing protein</fullName>
    </recommendedName>
</protein>